<evidence type="ECO:0000256" key="1">
    <source>
        <dbReference type="SAM" id="MobiDB-lite"/>
    </source>
</evidence>
<evidence type="ECO:0000313" key="2">
    <source>
        <dbReference type="EMBL" id="KAL2518049.1"/>
    </source>
</evidence>
<feature type="region of interest" description="Disordered" evidence="1">
    <location>
        <begin position="117"/>
        <end position="145"/>
    </location>
</feature>
<feature type="compositionally biased region" description="Low complexity" evidence="1">
    <location>
        <begin position="132"/>
        <end position="145"/>
    </location>
</feature>
<protein>
    <submittedName>
        <fullName evidence="2">Uncharacterized protein</fullName>
    </submittedName>
</protein>
<accession>A0ABD1TZ86</accession>
<organism evidence="2 3">
    <name type="scientific">Abeliophyllum distichum</name>
    <dbReference type="NCBI Taxonomy" id="126358"/>
    <lineage>
        <taxon>Eukaryota</taxon>
        <taxon>Viridiplantae</taxon>
        <taxon>Streptophyta</taxon>
        <taxon>Embryophyta</taxon>
        <taxon>Tracheophyta</taxon>
        <taxon>Spermatophyta</taxon>
        <taxon>Magnoliopsida</taxon>
        <taxon>eudicotyledons</taxon>
        <taxon>Gunneridae</taxon>
        <taxon>Pentapetalae</taxon>
        <taxon>asterids</taxon>
        <taxon>lamiids</taxon>
        <taxon>Lamiales</taxon>
        <taxon>Oleaceae</taxon>
        <taxon>Forsythieae</taxon>
        <taxon>Abeliophyllum</taxon>
    </lineage>
</organism>
<name>A0ABD1TZ86_9LAMI</name>
<dbReference type="PANTHER" id="PTHR33168">
    <property type="entry name" value="STRESS INDUCED PROTEIN-RELATED"/>
    <property type="match status" value="1"/>
</dbReference>
<evidence type="ECO:0000313" key="3">
    <source>
        <dbReference type="Proteomes" id="UP001604336"/>
    </source>
</evidence>
<dbReference type="Proteomes" id="UP001604336">
    <property type="component" value="Unassembled WGS sequence"/>
</dbReference>
<feature type="compositionally biased region" description="Polar residues" evidence="1">
    <location>
        <begin position="21"/>
        <end position="30"/>
    </location>
</feature>
<keyword evidence="3" id="KW-1185">Reference proteome</keyword>
<feature type="region of interest" description="Disordered" evidence="1">
    <location>
        <begin position="1"/>
        <end position="63"/>
    </location>
</feature>
<comment type="caution">
    <text evidence="2">The sequence shown here is derived from an EMBL/GenBank/DDBJ whole genome shotgun (WGS) entry which is preliminary data.</text>
</comment>
<reference evidence="3" key="1">
    <citation type="submission" date="2024-07" db="EMBL/GenBank/DDBJ databases">
        <title>Two chromosome-level genome assemblies of Korean endemic species Abeliophyllum distichum and Forsythia ovata (Oleaceae).</title>
        <authorList>
            <person name="Jang H."/>
        </authorList>
    </citation>
    <scope>NUCLEOTIDE SEQUENCE [LARGE SCALE GENOMIC DNA]</scope>
</reference>
<gene>
    <name evidence="2" type="ORF">Adt_14296</name>
</gene>
<sequence>MEDEHEQEMSSLRSRRKKSSMCLTSCFNGSQHRRGFSLDASSSSSMPSPRRSPSIWVRSKPNDHTVTDIKGKCNNFTSRRHKRHASADFSYDPLSYALNFEEDNQAAEELPIRNFSARLPSSPSKASGMLFTPTSKTTPRSPPETCRLSRSLDLEVENMKKSTDEVANPRAAAVAELRRSLEEQSSPAAVSHSSQEILVELC</sequence>
<proteinExistence type="predicted"/>
<feature type="compositionally biased region" description="Low complexity" evidence="1">
    <location>
        <begin position="41"/>
        <end position="54"/>
    </location>
</feature>
<dbReference type="AlphaFoldDB" id="A0ABD1TZ86"/>
<dbReference type="EMBL" id="JBFOLK010000004">
    <property type="protein sequence ID" value="KAL2518049.1"/>
    <property type="molecule type" value="Genomic_DNA"/>
</dbReference>